<dbReference type="PANTHER" id="PTHR38046">
    <property type="entry name" value="CRYPTIC LOCI REGULATOR 2"/>
    <property type="match status" value="1"/>
</dbReference>
<feature type="compositionally biased region" description="Acidic residues" evidence="1">
    <location>
        <begin position="170"/>
        <end position="205"/>
    </location>
</feature>
<dbReference type="AlphaFoldDB" id="A0A6A7BNV0"/>
<name>A0A6A7BNV0_9PEZI</name>
<proteinExistence type="predicted"/>
<gene>
    <name evidence="3" type="ORF">K470DRAFT_279543</name>
</gene>
<dbReference type="GO" id="GO:0033553">
    <property type="term" value="C:rDNA heterochromatin"/>
    <property type="evidence" value="ECO:0007669"/>
    <property type="project" value="TreeGrafter"/>
</dbReference>
<reference evidence="3" key="1">
    <citation type="journal article" date="2020" name="Stud. Mycol.">
        <title>101 Dothideomycetes genomes: a test case for predicting lifestyles and emergence of pathogens.</title>
        <authorList>
            <person name="Haridas S."/>
            <person name="Albert R."/>
            <person name="Binder M."/>
            <person name="Bloem J."/>
            <person name="Labutti K."/>
            <person name="Salamov A."/>
            <person name="Andreopoulos B."/>
            <person name="Baker S."/>
            <person name="Barry K."/>
            <person name="Bills G."/>
            <person name="Bluhm B."/>
            <person name="Cannon C."/>
            <person name="Castanera R."/>
            <person name="Culley D."/>
            <person name="Daum C."/>
            <person name="Ezra D."/>
            <person name="Gonzalez J."/>
            <person name="Henrissat B."/>
            <person name="Kuo A."/>
            <person name="Liang C."/>
            <person name="Lipzen A."/>
            <person name="Lutzoni F."/>
            <person name="Magnuson J."/>
            <person name="Mondo S."/>
            <person name="Nolan M."/>
            <person name="Ohm R."/>
            <person name="Pangilinan J."/>
            <person name="Park H.-J."/>
            <person name="Ramirez L."/>
            <person name="Alfaro M."/>
            <person name="Sun H."/>
            <person name="Tritt A."/>
            <person name="Yoshinaga Y."/>
            <person name="Zwiers L.-H."/>
            <person name="Turgeon B."/>
            <person name="Goodwin S."/>
            <person name="Spatafora J."/>
            <person name="Crous P."/>
            <person name="Grigoriev I."/>
        </authorList>
    </citation>
    <scope>NUCLEOTIDE SEQUENCE</scope>
    <source>
        <strain evidence="3">CBS 480.64</strain>
    </source>
</reference>
<dbReference type="InterPro" id="IPR038986">
    <property type="entry name" value="Clr2"/>
</dbReference>
<dbReference type="Pfam" id="PF16761">
    <property type="entry name" value="Clr2_transil"/>
    <property type="match status" value="1"/>
</dbReference>
<dbReference type="GO" id="GO:0031934">
    <property type="term" value="C:mating-type region heterochromatin"/>
    <property type="evidence" value="ECO:0007669"/>
    <property type="project" value="TreeGrafter"/>
</dbReference>
<sequence>MYVALVDINNCSDGDPAKRPAILPNVTRNDDWWCEQLGEMWAASTGRGPRPDVKFRLTRLPAGYAGFDHVHAGGRTERAIWGHPRGRIRSPKAFWPHFNWLQDDTPSGGGECPCERCNGINWREKQKLRAYAKTAVQNANFALRADLDQRLVGGQRAVGYQRSVEGENNGGEEDTYVEEDDDDDETDNEGNDDDDDADDDPEYEEGEGRKENAL</sequence>
<keyword evidence="4" id="KW-1185">Reference proteome</keyword>
<dbReference type="Proteomes" id="UP000799421">
    <property type="component" value="Unassembled WGS sequence"/>
</dbReference>
<evidence type="ECO:0000256" key="1">
    <source>
        <dbReference type="SAM" id="MobiDB-lite"/>
    </source>
</evidence>
<dbReference type="GO" id="GO:0070824">
    <property type="term" value="C:SHREC complex"/>
    <property type="evidence" value="ECO:0007669"/>
    <property type="project" value="InterPro"/>
</dbReference>
<organism evidence="3 4">
    <name type="scientific">Piedraia hortae CBS 480.64</name>
    <dbReference type="NCBI Taxonomy" id="1314780"/>
    <lineage>
        <taxon>Eukaryota</taxon>
        <taxon>Fungi</taxon>
        <taxon>Dikarya</taxon>
        <taxon>Ascomycota</taxon>
        <taxon>Pezizomycotina</taxon>
        <taxon>Dothideomycetes</taxon>
        <taxon>Dothideomycetidae</taxon>
        <taxon>Capnodiales</taxon>
        <taxon>Piedraiaceae</taxon>
        <taxon>Piedraia</taxon>
    </lineage>
</organism>
<dbReference type="OrthoDB" id="438224at2759"/>
<feature type="domain" description="Cryptic loci regulator 2 N-terminal" evidence="2">
    <location>
        <begin position="56"/>
        <end position="117"/>
    </location>
</feature>
<evidence type="ECO:0000259" key="2">
    <source>
        <dbReference type="Pfam" id="PF16761"/>
    </source>
</evidence>
<protein>
    <recommendedName>
        <fullName evidence="2">Cryptic loci regulator 2 N-terminal domain-containing protein</fullName>
    </recommendedName>
</protein>
<feature type="region of interest" description="Disordered" evidence="1">
    <location>
        <begin position="161"/>
        <end position="214"/>
    </location>
</feature>
<dbReference type="InterPro" id="IPR031915">
    <property type="entry name" value="Clr2_N"/>
</dbReference>
<dbReference type="EMBL" id="MU006070">
    <property type="protein sequence ID" value="KAF2857086.1"/>
    <property type="molecule type" value="Genomic_DNA"/>
</dbReference>
<evidence type="ECO:0000313" key="3">
    <source>
        <dbReference type="EMBL" id="KAF2857086.1"/>
    </source>
</evidence>
<dbReference type="GO" id="GO:0030466">
    <property type="term" value="P:silent mating-type cassette heterochromatin formation"/>
    <property type="evidence" value="ECO:0007669"/>
    <property type="project" value="TreeGrafter"/>
</dbReference>
<accession>A0A6A7BNV0</accession>
<evidence type="ECO:0000313" key="4">
    <source>
        <dbReference type="Proteomes" id="UP000799421"/>
    </source>
</evidence>
<dbReference type="PANTHER" id="PTHR38046:SF1">
    <property type="entry name" value="CRYPTIC LOCI REGULATOR 2"/>
    <property type="match status" value="1"/>
</dbReference>